<gene>
    <name evidence="15" type="primary">lexA</name>
    <name evidence="15" type="ORF">K1X11_008900</name>
</gene>
<sequence length="221" mass="23941">MPDNLTPKQQAVLDYVRAHRDRHGVFPTLREIQAHFGFASPFAATRHLQALEKKGALSRSPGKARAFRLPASQTVGAGLSRDALPLGLLSVPVFGVIPAGLPAANAQHPDADETVAIDPTTLGLRPDSRRPLFALRVRGDSMIGANIVEDDLVFLTPGEPRSGQIVAALIDGESTLKRFLHHDGRPVLRAENPRYPDLLPAEELLIQGLMVGLLRRVNGKE</sequence>
<keyword evidence="5 12" id="KW-0378">Hydrolase</keyword>
<evidence type="ECO:0000256" key="12">
    <source>
        <dbReference type="RuleBase" id="RU003991"/>
    </source>
</evidence>
<name>A0ABZ1CDT7_9BACT</name>
<dbReference type="InterPro" id="IPR036390">
    <property type="entry name" value="WH_DNA-bd_sf"/>
</dbReference>
<dbReference type="CDD" id="cd06529">
    <property type="entry name" value="S24_LexA-like"/>
    <property type="match status" value="1"/>
</dbReference>
<keyword evidence="11" id="KW-0742">SOS response</keyword>
<feature type="domain" description="Peptidase S24/S26A/S26B/S26C" evidence="13">
    <location>
        <begin position="92"/>
        <end position="209"/>
    </location>
</feature>
<dbReference type="SUPFAM" id="SSF46785">
    <property type="entry name" value="Winged helix' DNA-binding domain"/>
    <property type="match status" value="1"/>
</dbReference>
<dbReference type="InterPro" id="IPR006200">
    <property type="entry name" value="LexA"/>
</dbReference>
<evidence type="ECO:0000256" key="3">
    <source>
        <dbReference type="ARBA" id="ARBA00022705"/>
    </source>
</evidence>
<dbReference type="GO" id="GO:0004252">
    <property type="term" value="F:serine-type endopeptidase activity"/>
    <property type="evidence" value="ECO:0007669"/>
    <property type="project" value="UniProtKB-EC"/>
</dbReference>
<evidence type="ECO:0000313" key="15">
    <source>
        <dbReference type="EMBL" id="WRQ89525.1"/>
    </source>
</evidence>
<dbReference type="PRINTS" id="PR00726">
    <property type="entry name" value="LEXASERPTASE"/>
</dbReference>
<dbReference type="Proteomes" id="UP000738431">
    <property type="component" value="Chromosome"/>
</dbReference>
<feature type="domain" description="LexA repressor DNA-binding" evidence="14">
    <location>
        <begin position="4"/>
        <end position="66"/>
    </location>
</feature>
<organism evidence="15 16">
    <name type="scientific">Actomonas aquatica</name>
    <dbReference type="NCBI Taxonomy" id="2866162"/>
    <lineage>
        <taxon>Bacteria</taxon>
        <taxon>Pseudomonadati</taxon>
        <taxon>Verrucomicrobiota</taxon>
        <taxon>Opitutia</taxon>
        <taxon>Opitutales</taxon>
        <taxon>Opitutaceae</taxon>
        <taxon>Actomonas</taxon>
    </lineage>
</organism>
<dbReference type="InterPro" id="IPR015927">
    <property type="entry name" value="Peptidase_S24_S26A/B/C"/>
</dbReference>
<dbReference type="EMBL" id="CP139781">
    <property type="protein sequence ID" value="WRQ89525.1"/>
    <property type="molecule type" value="Genomic_DNA"/>
</dbReference>
<dbReference type="Pfam" id="PF00717">
    <property type="entry name" value="Peptidase_S24"/>
    <property type="match status" value="1"/>
</dbReference>
<evidence type="ECO:0000256" key="11">
    <source>
        <dbReference type="ARBA" id="ARBA00023236"/>
    </source>
</evidence>
<evidence type="ECO:0000256" key="4">
    <source>
        <dbReference type="ARBA" id="ARBA00022763"/>
    </source>
</evidence>
<keyword evidence="6 12" id="KW-0068">Autocatalytic cleavage</keyword>
<evidence type="ECO:0000256" key="6">
    <source>
        <dbReference type="ARBA" id="ARBA00022813"/>
    </source>
</evidence>
<dbReference type="PANTHER" id="PTHR33516:SF2">
    <property type="entry name" value="LEXA REPRESSOR-RELATED"/>
    <property type="match status" value="1"/>
</dbReference>
<dbReference type="NCBIfam" id="TIGR00498">
    <property type="entry name" value="lexA"/>
    <property type="match status" value="1"/>
</dbReference>
<dbReference type="InterPro" id="IPR036286">
    <property type="entry name" value="LexA/Signal_pep-like_sf"/>
</dbReference>
<evidence type="ECO:0000259" key="14">
    <source>
        <dbReference type="Pfam" id="PF01726"/>
    </source>
</evidence>
<dbReference type="InterPro" id="IPR036388">
    <property type="entry name" value="WH-like_DNA-bd_sf"/>
</dbReference>
<evidence type="ECO:0000259" key="13">
    <source>
        <dbReference type="Pfam" id="PF00717"/>
    </source>
</evidence>
<keyword evidence="3" id="KW-0235">DNA replication</keyword>
<evidence type="ECO:0000256" key="10">
    <source>
        <dbReference type="ARBA" id="ARBA00023204"/>
    </source>
</evidence>
<evidence type="ECO:0000256" key="8">
    <source>
        <dbReference type="ARBA" id="ARBA00023125"/>
    </source>
</evidence>
<evidence type="ECO:0000313" key="16">
    <source>
        <dbReference type="Proteomes" id="UP000738431"/>
    </source>
</evidence>
<keyword evidence="10" id="KW-0234">DNA repair</keyword>
<dbReference type="EC" id="3.4.21.88" evidence="15"/>
<keyword evidence="7" id="KW-0805">Transcription regulation</keyword>
<keyword evidence="2" id="KW-0678">Repressor</keyword>
<reference evidence="15 16" key="1">
    <citation type="submission" date="2023-12" db="EMBL/GenBank/DDBJ databases">
        <title>Description of an unclassified Opitutus bacterium of Verrucomicrobiota.</title>
        <authorList>
            <person name="Zhang D.-F."/>
        </authorList>
    </citation>
    <scope>NUCLEOTIDE SEQUENCE [LARGE SCALE GENOMIC DNA]</scope>
    <source>
        <strain evidence="15 16">WL0086</strain>
    </source>
</reference>
<dbReference type="InterPro" id="IPR050077">
    <property type="entry name" value="LexA_repressor"/>
</dbReference>
<dbReference type="Gene3D" id="2.10.109.10">
    <property type="entry name" value="Umud Fragment, subunit A"/>
    <property type="match status" value="1"/>
</dbReference>
<dbReference type="InterPro" id="IPR039418">
    <property type="entry name" value="LexA-like"/>
</dbReference>
<dbReference type="InterPro" id="IPR006197">
    <property type="entry name" value="Peptidase_S24_LexA"/>
</dbReference>
<dbReference type="RefSeq" id="WP_221029787.1">
    <property type="nucleotide sequence ID" value="NZ_CP139781.1"/>
</dbReference>
<protein>
    <submittedName>
        <fullName evidence="15">Transcriptional repressor LexA</fullName>
        <ecNumber evidence="15">3.4.21.88</ecNumber>
    </submittedName>
</protein>
<keyword evidence="8" id="KW-0238">DNA-binding</keyword>
<comment type="similarity">
    <text evidence="1 12">Belongs to the peptidase S24 family.</text>
</comment>
<dbReference type="Pfam" id="PF01726">
    <property type="entry name" value="LexA_DNA_bind"/>
    <property type="match status" value="1"/>
</dbReference>
<evidence type="ECO:0000256" key="9">
    <source>
        <dbReference type="ARBA" id="ARBA00023163"/>
    </source>
</evidence>
<keyword evidence="9" id="KW-0804">Transcription</keyword>
<dbReference type="Gene3D" id="1.10.10.10">
    <property type="entry name" value="Winged helix-like DNA-binding domain superfamily/Winged helix DNA-binding domain"/>
    <property type="match status" value="1"/>
</dbReference>
<evidence type="ECO:0000256" key="1">
    <source>
        <dbReference type="ARBA" id="ARBA00007484"/>
    </source>
</evidence>
<evidence type="ECO:0000256" key="7">
    <source>
        <dbReference type="ARBA" id="ARBA00023015"/>
    </source>
</evidence>
<keyword evidence="4" id="KW-0227">DNA damage</keyword>
<proteinExistence type="inferred from homology"/>
<evidence type="ECO:0000256" key="2">
    <source>
        <dbReference type="ARBA" id="ARBA00022491"/>
    </source>
</evidence>
<accession>A0ABZ1CDT7</accession>
<keyword evidence="16" id="KW-1185">Reference proteome</keyword>
<evidence type="ECO:0000256" key="5">
    <source>
        <dbReference type="ARBA" id="ARBA00022801"/>
    </source>
</evidence>
<dbReference type="PANTHER" id="PTHR33516">
    <property type="entry name" value="LEXA REPRESSOR"/>
    <property type="match status" value="1"/>
</dbReference>
<dbReference type="InterPro" id="IPR006199">
    <property type="entry name" value="LexA_DNA-bd_dom"/>
</dbReference>
<dbReference type="SUPFAM" id="SSF51306">
    <property type="entry name" value="LexA/Signal peptidase"/>
    <property type="match status" value="1"/>
</dbReference>